<keyword evidence="2" id="KW-0540">Nuclease</keyword>
<comment type="similarity">
    <text evidence="1 3">Belongs to the RNase T2 family.</text>
</comment>
<gene>
    <name evidence="4" type="ORF">SHERM_23408</name>
</gene>
<keyword evidence="2" id="KW-0255">Endonuclease</keyword>
<dbReference type="AlphaFoldDB" id="A0A9N7N699"/>
<comment type="caution">
    <text evidence="4">The sequence shown here is derived from an EMBL/GenBank/DDBJ whole genome shotgun (WGS) entry which is preliminary data.</text>
</comment>
<dbReference type="InterPro" id="IPR036430">
    <property type="entry name" value="RNase_T2-like_sf"/>
</dbReference>
<dbReference type="OrthoDB" id="1421104at2759"/>
<evidence type="ECO:0000313" key="5">
    <source>
        <dbReference type="Proteomes" id="UP001153555"/>
    </source>
</evidence>
<accession>A0A9N7N699</accession>
<dbReference type="GO" id="GO:0003723">
    <property type="term" value="F:RNA binding"/>
    <property type="evidence" value="ECO:0007669"/>
    <property type="project" value="InterPro"/>
</dbReference>
<keyword evidence="2" id="KW-0378">Hydrolase</keyword>
<proteinExistence type="inferred from homology"/>
<dbReference type="PANTHER" id="PTHR11240">
    <property type="entry name" value="RIBONUCLEASE T2"/>
    <property type="match status" value="1"/>
</dbReference>
<keyword evidence="5" id="KW-1185">Reference proteome</keyword>
<dbReference type="SUPFAM" id="SSF55895">
    <property type="entry name" value="Ribonuclease Rh-like"/>
    <property type="match status" value="1"/>
</dbReference>
<name>A0A9N7N699_STRHE</name>
<organism evidence="4 5">
    <name type="scientific">Striga hermonthica</name>
    <name type="common">Purple witchweed</name>
    <name type="synonym">Buchnera hermonthica</name>
    <dbReference type="NCBI Taxonomy" id="68872"/>
    <lineage>
        <taxon>Eukaryota</taxon>
        <taxon>Viridiplantae</taxon>
        <taxon>Streptophyta</taxon>
        <taxon>Embryophyta</taxon>
        <taxon>Tracheophyta</taxon>
        <taxon>Spermatophyta</taxon>
        <taxon>Magnoliopsida</taxon>
        <taxon>eudicotyledons</taxon>
        <taxon>Gunneridae</taxon>
        <taxon>Pentapetalae</taxon>
        <taxon>asterids</taxon>
        <taxon>lamiids</taxon>
        <taxon>Lamiales</taxon>
        <taxon>Orobanchaceae</taxon>
        <taxon>Buchnereae</taxon>
        <taxon>Striga</taxon>
    </lineage>
</organism>
<dbReference type="PANTHER" id="PTHR11240:SF22">
    <property type="entry name" value="RIBONUCLEASE T2"/>
    <property type="match status" value="1"/>
</dbReference>
<dbReference type="Gene3D" id="3.90.730.10">
    <property type="entry name" value="Ribonuclease T2-like"/>
    <property type="match status" value="1"/>
</dbReference>
<protein>
    <submittedName>
        <fullName evidence="4">Uncharacterized protein</fullName>
    </submittedName>
</protein>
<evidence type="ECO:0000256" key="2">
    <source>
        <dbReference type="ARBA" id="ARBA00022759"/>
    </source>
</evidence>
<dbReference type="Pfam" id="PF00445">
    <property type="entry name" value="Ribonuclease_T2"/>
    <property type="match status" value="1"/>
</dbReference>
<dbReference type="Proteomes" id="UP001153555">
    <property type="component" value="Unassembled WGS sequence"/>
</dbReference>
<dbReference type="GO" id="GO:0033897">
    <property type="term" value="F:ribonuclease T2 activity"/>
    <property type="evidence" value="ECO:0007669"/>
    <property type="project" value="InterPro"/>
</dbReference>
<dbReference type="EMBL" id="CACSLK010027752">
    <property type="protein sequence ID" value="CAA0827713.1"/>
    <property type="molecule type" value="Genomic_DNA"/>
</dbReference>
<evidence type="ECO:0000256" key="1">
    <source>
        <dbReference type="ARBA" id="ARBA00007469"/>
    </source>
</evidence>
<evidence type="ECO:0000313" key="4">
    <source>
        <dbReference type="EMBL" id="CAA0827713.1"/>
    </source>
</evidence>
<evidence type="ECO:0000256" key="3">
    <source>
        <dbReference type="RuleBase" id="RU004328"/>
    </source>
</evidence>
<dbReference type="InterPro" id="IPR001568">
    <property type="entry name" value="RNase_T2-like"/>
</dbReference>
<sequence length="304" mass="34157">MTNGKQTTTFSMSIFLVFLWFLQYVQLPVHAAIPYEFLILIQSWPPAFCGINFCARTGHKFVVHGVWPFNPGRQHFVGLTFVRELVISLLSTKKDAEFLDTVWPDLKIHKESASNVQTLWEHEWQSHGTMYPEFSQGEYFNFGKIRHGAHDFRVILQLAQITPGNDYMPEIILATLRTATGFISIIRCSIRDPRFKRGSQTTIEDVTNTLLPLPLFTPLIYGNGKMGSTSTSTWALPAVATATRVAQQATATWRVAKGPSRTELYQIGTCFTSDGEHMIDCPTRANDALACPPGRLVHYPAASM</sequence>
<reference evidence="4" key="1">
    <citation type="submission" date="2019-12" db="EMBL/GenBank/DDBJ databases">
        <authorList>
            <person name="Scholes J."/>
        </authorList>
    </citation>
    <scope>NUCLEOTIDE SEQUENCE</scope>
</reference>